<dbReference type="NCBIfam" id="TIGR00858">
    <property type="entry name" value="bioF"/>
    <property type="match status" value="1"/>
</dbReference>
<feature type="binding site" evidence="8">
    <location>
        <position position="131"/>
    </location>
    <ligand>
        <name>substrate</name>
    </ligand>
</feature>
<dbReference type="GO" id="GO:0008710">
    <property type="term" value="F:8-amino-7-oxononanoate synthase activity"/>
    <property type="evidence" value="ECO:0007669"/>
    <property type="project" value="UniProtKB-UniRule"/>
</dbReference>
<evidence type="ECO:0000313" key="12">
    <source>
        <dbReference type="Proteomes" id="UP000005744"/>
    </source>
</evidence>
<dbReference type="RefSeq" id="WP_002682563.1">
    <property type="nucleotide sequence ID" value="NZ_JH600070.1"/>
</dbReference>
<dbReference type="EC" id="2.3.1.47" evidence="8"/>
<keyword evidence="5 8" id="KW-0093">Biotin biosynthesis</keyword>
<evidence type="ECO:0000256" key="1">
    <source>
        <dbReference type="ARBA" id="ARBA00001933"/>
    </source>
</evidence>
<feature type="binding site" evidence="8">
    <location>
        <position position="351"/>
    </location>
    <ligand>
        <name>substrate</name>
    </ligand>
</feature>
<dbReference type="eggNOG" id="COG0156">
    <property type="taxonomic scope" value="Bacteria"/>
</dbReference>
<dbReference type="HAMAP" id="MF_01693">
    <property type="entry name" value="BioF_aminotrans_2"/>
    <property type="match status" value="1"/>
</dbReference>
<feature type="domain" description="Aminotransferase class I/classII large" evidence="10">
    <location>
        <begin position="39"/>
        <end position="378"/>
    </location>
</feature>
<dbReference type="HOGENOM" id="CLU_015846_11_2_6"/>
<dbReference type="EMBL" id="JH600070">
    <property type="protein sequence ID" value="EIJ41013.1"/>
    <property type="molecule type" value="Genomic_DNA"/>
</dbReference>
<evidence type="ECO:0000256" key="5">
    <source>
        <dbReference type="ARBA" id="ARBA00022756"/>
    </source>
</evidence>
<dbReference type="InterPro" id="IPR050087">
    <property type="entry name" value="AON_synthase_class-II"/>
</dbReference>
<comment type="pathway">
    <text evidence="2 8">Cofactor biosynthesis; biotin biosynthesis.</text>
</comment>
<evidence type="ECO:0000259" key="10">
    <source>
        <dbReference type="Pfam" id="PF00155"/>
    </source>
</evidence>
<keyword evidence="4 8" id="KW-0808">Transferase</keyword>
<dbReference type="STRING" id="395493.BegalDRAFT_0089"/>
<dbReference type="UniPathway" id="UPA00078"/>
<dbReference type="PANTHER" id="PTHR13693:SF100">
    <property type="entry name" value="8-AMINO-7-OXONONANOATE SYNTHASE"/>
    <property type="match status" value="1"/>
</dbReference>
<feature type="binding site" evidence="8">
    <location>
        <position position="19"/>
    </location>
    <ligand>
        <name>substrate</name>
    </ligand>
</feature>
<dbReference type="InterPro" id="IPR004839">
    <property type="entry name" value="Aminotransferase_I/II_large"/>
</dbReference>
<comment type="function">
    <text evidence="8">Catalyzes the decarboxylative condensation of pimeloyl-[acyl-carrier protein] and L-alanine to produce 8-amino-7-oxononanoate (AON), [acyl-carrier protein], and carbon dioxide.</text>
</comment>
<name>I3CBM0_9GAMM</name>
<dbReference type="InterPro" id="IPR015422">
    <property type="entry name" value="PyrdxlP-dep_Trfase_small"/>
</dbReference>
<dbReference type="AlphaFoldDB" id="I3CBM0"/>
<dbReference type="InterPro" id="IPR015421">
    <property type="entry name" value="PyrdxlP-dep_Trfase_major"/>
</dbReference>
<reference evidence="11 12" key="1">
    <citation type="submission" date="2011-11" db="EMBL/GenBank/DDBJ databases">
        <title>Improved High-Quality Draft sequence of Beggiatoa alba B18lD.</title>
        <authorList>
            <consortium name="US DOE Joint Genome Institute"/>
            <person name="Lucas S."/>
            <person name="Han J."/>
            <person name="Lapidus A."/>
            <person name="Cheng J.-F."/>
            <person name="Goodwin L."/>
            <person name="Pitluck S."/>
            <person name="Peters L."/>
            <person name="Mikhailova N."/>
            <person name="Held B."/>
            <person name="Detter J.C."/>
            <person name="Han C."/>
            <person name="Tapia R."/>
            <person name="Land M."/>
            <person name="Hauser L."/>
            <person name="Kyrpides N."/>
            <person name="Ivanova N."/>
            <person name="Pagani I."/>
            <person name="Samuel K."/>
            <person name="Teske A."/>
            <person name="Mueller J."/>
            <person name="Woyke T."/>
        </authorList>
    </citation>
    <scope>NUCLEOTIDE SEQUENCE [LARGE SCALE GENOMIC DNA]</scope>
    <source>
        <strain evidence="11 12">B18LD</strain>
    </source>
</reference>
<feature type="modified residue" description="N6-(pyridoxal phosphate)lysine" evidence="8 9">
    <location>
        <position position="237"/>
    </location>
</feature>
<dbReference type="SUPFAM" id="SSF53383">
    <property type="entry name" value="PLP-dependent transferases"/>
    <property type="match status" value="1"/>
</dbReference>
<sequence length="383" mass="41780">MQTFLQQRLAQREQAHLYRRRLVHAGVQSPLLTIEGRTYLAFCSNDYLGLASHPDLIRCLQQAANQYAVGAGASHLINGHTQAHHALEEELAAFTGRERALLFSTGYMANMGTVTALVERQDAIFADKLNHASLVDAAQLSRAHHHRYAHNDMSMLARLLSQTMTRHQLIVTDGVFSMDGDLADLPQIVALAKQHQAWVMVDDAHGFGVLGTTGGGTVAHYQLSATDVPILMGTLGKAFGVTGAFVAGSALLIENLIQYARSYIYTTALPPALAETLRTSLKLVQAGSEQREKLQALIQQFRRGATQLGLPLLPSMTPIQGILLGEAEKALQLSQALYQQGILVTAIRPPTVPPHTARLRITFSALHTPEQVDKLLLALAQHY</sequence>
<keyword evidence="6 8" id="KW-0663">Pyridoxal phosphate</keyword>
<proteinExistence type="inferred from homology"/>
<organism evidence="11 12">
    <name type="scientific">Beggiatoa alba B18LD</name>
    <dbReference type="NCBI Taxonomy" id="395493"/>
    <lineage>
        <taxon>Bacteria</taxon>
        <taxon>Pseudomonadati</taxon>
        <taxon>Pseudomonadota</taxon>
        <taxon>Gammaproteobacteria</taxon>
        <taxon>Thiotrichales</taxon>
        <taxon>Thiotrichaceae</taxon>
        <taxon>Beggiatoa</taxon>
    </lineage>
</organism>
<evidence type="ECO:0000313" key="11">
    <source>
        <dbReference type="EMBL" id="EIJ41013.1"/>
    </source>
</evidence>
<dbReference type="InterPro" id="IPR004723">
    <property type="entry name" value="AONS_Archaea/Proteobacteria"/>
</dbReference>
<evidence type="ECO:0000256" key="8">
    <source>
        <dbReference type="HAMAP-Rule" id="MF_01693"/>
    </source>
</evidence>
<dbReference type="PANTHER" id="PTHR13693">
    <property type="entry name" value="CLASS II AMINOTRANSFERASE/8-AMINO-7-OXONONANOATE SYNTHASE"/>
    <property type="match status" value="1"/>
</dbReference>
<evidence type="ECO:0000256" key="9">
    <source>
        <dbReference type="PIRSR" id="PIRSR604723-51"/>
    </source>
</evidence>
<comment type="catalytic activity">
    <reaction evidence="7 8">
        <text>6-carboxyhexanoyl-[ACP] + L-alanine + H(+) = (8S)-8-amino-7-oxononanoate + holo-[ACP] + CO2</text>
        <dbReference type="Rhea" id="RHEA:42288"/>
        <dbReference type="Rhea" id="RHEA-COMP:9685"/>
        <dbReference type="Rhea" id="RHEA-COMP:9955"/>
        <dbReference type="ChEBI" id="CHEBI:15378"/>
        <dbReference type="ChEBI" id="CHEBI:16526"/>
        <dbReference type="ChEBI" id="CHEBI:57972"/>
        <dbReference type="ChEBI" id="CHEBI:64479"/>
        <dbReference type="ChEBI" id="CHEBI:78846"/>
        <dbReference type="ChEBI" id="CHEBI:149468"/>
        <dbReference type="EC" id="2.3.1.47"/>
    </reaction>
</comment>
<evidence type="ECO:0000256" key="2">
    <source>
        <dbReference type="ARBA" id="ARBA00004746"/>
    </source>
</evidence>
<evidence type="ECO:0000256" key="7">
    <source>
        <dbReference type="ARBA" id="ARBA00047715"/>
    </source>
</evidence>
<comment type="cofactor">
    <cofactor evidence="1 8 9">
        <name>pyridoxal 5'-phosphate</name>
        <dbReference type="ChEBI" id="CHEBI:597326"/>
    </cofactor>
</comment>
<dbReference type="Pfam" id="PF00155">
    <property type="entry name" value="Aminotran_1_2"/>
    <property type="match status" value="1"/>
</dbReference>
<dbReference type="GO" id="GO:0009102">
    <property type="term" value="P:biotin biosynthetic process"/>
    <property type="evidence" value="ECO:0007669"/>
    <property type="project" value="UniProtKB-UniRule"/>
</dbReference>
<evidence type="ECO:0000256" key="6">
    <source>
        <dbReference type="ARBA" id="ARBA00022898"/>
    </source>
</evidence>
<dbReference type="Gene3D" id="3.90.1150.10">
    <property type="entry name" value="Aspartate Aminotransferase, domain 1"/>
    <property type="match status" value="1"/>
</dbReference>
<feature type="binding site" evidence="8">
    <location>
        <position position="177"/>
    </location>
    <ligand>
        <name>pyridoxal 5'-phosphate</name>
        <dbReference type="ChEBI" id="CHEBI:597326"/>
    </ligand>
</feature>
<dbReference type="InterPro" id="IPR022834">
    <property type="entry name" value="AONS_Proteobacteria"/>
</dbReference>
<dbReference type="InterPro" id="IPR015424">
    <property type="entry name" value="PyrdxlP-dep_Trfase"/>
</dbReference>
<dbReference type="GO" id="GO:0030170">
    <property type="term" value="F:pyridoxal phosphate binding"/>
    <property type="evidence" value="ECO:0007669"/>
    <property type="project" value="UniProtKB-UniRule"/>
</dbReference>
<feature type="binding site" evidence="8">
    <location>
        <position position="205"/>
    </location>
    <ligand>
        <name>pyridoxal 5'-phosphate</name>
        <dbReference type="ChEBI" id="CHEBI:597326"/>
    </ligand>
</feature>
<keyword evidence="12" id="KW-1185">Reference proteome</keyword>
<protein>
    <recommendedName>
        <fullName evidence="8">8-amino-7-oxononanoate synthase</fullName>
        <shortName evidence="8">AONS</shortName>
        <ecNumber evidence="8">2.3.1.47</ecNumber>
    </recommendedName>
    <alternativeName>
        <fullName evidence="8">7-keto-8-amino-pelargonic acid synthase</fullName>
        <shortName evidence="8">7-KAP synthase</shortName>
        <shortName evidence="8">KAPA synthase</shortName>
    </alternativeName>
    <alternativeName>
        <fullName evidence="8">8-amino-7-ketopelargonate synthase</fullName>
    </alternativeName>
</protein>
<feature type="binding site" evidence="8">
    <location>
        <begin position="106"/>
        <end position="107"/>
    </location>
    <ligand>
        <name>pyridoxal 5'-phosphate</name>
        <dbReference type="ChEBI" id="CHEBI:597326"/>
    </ligand>
</feature>
<accession>I3CBM0</accession>
<gene>
    <name evidence="8" type="primary">bioF</name>
    <name evidence="11" type="ORF">BegalDRAFT_0089</name>
</gene>
<dbReference type="CDD" id="cd06454">
    <property type="entry name" value="KBL_like"/>
    <property type="match status" value="1"/>
</dbReference>
<feature type="binding site" evidence="8">
    <location>
        <position position="234"/>
    </location>
    <ligand>
        <name>pyridoxal 5'-phosphate</name>
        <dbReference type="ChEBI" id="CHEBI:597326"/>
    </ligand>
</feature>
<evidence type="ECO:0000256" key="3">
    <source>
        <dbReference type="ARBA" id="ARBA00011738"/>
    </source>
</evidence>
<comment type="subunit">
    <text evidence="3 8">Homodimer.</text>
</comment>
<evidence type="ECO:0000256" key="4">
    <source>
        <dbReference type="ARBA" id="ARBA00022679"/>
    </source>
</evidence>
<comment type="similarity">
    <text evidence="8">Belongs to the class-II pyridoxal-phosphate-dependent aminotransferase family. BioF subfamily.</text>
</comment>
<dbReference type="Proteomes" id="UP000005744">
    <property type="component" value="Unassembled WGS sequence"/>
</dbReference>
<dbReference type="Gene3D" id="3.40.640.10">
    <property type="entry name" value="Type I PLP-dependent aspartate aminotransferase-like (Major domain)"/>
    <property type="match status" value="1"/>
</dbReference>
<dbReference type="OrthoDB" id="9807157at2"/>